<protein>
    <submittedName>
        <fullName evidence="4">Secreted protein</fullName>
    </submittedName>
</protein>
<dbReference type="Proteomes" id="UP000274131">
    <property type="component" value="Unassembled WGS sequence"/>
</dbReference>
<reference evidence="4" key="1">
    <citation type="submission" date="2017-02" db="UniProtKB">
        <authorList>
            <consortium name="WormBaseParasite"/>
        </authorList>
    </citation>
    <scope>IDENTIFICATION</scope>
</reference>
<keyword evidence="3" id="KW-1185">Reference proteome</keyword>
<dbReference type="AlphaFoldDB" id="A0A0N4VKP6"/>
<organism evidence="4">
    <name type="scientific">Enterobius vermicularis</name>
    <name type="common">Human pinworm</name>
    <dbReference type="NCBI Taxonomy" id="51028"/>
    <lineage>
        <taxon>Eukaryota</taxon>
        <taxon>Metazoa</taxon>
        <taxon>Ecdysozoa</taxon>
        <taxon>Nematoda</taxon>
        <taxon>Chromadorea</taxon>
        <taxon>Rhabditida</taxon>
        <taxon>Spirurina</taxon>
        <taxon>Oxyuridomorpha</taxon>
        <taxon>Oxyuroidea</taxon>
        <taxon>Oxyuridae</taxon>
        <taxon>Enterobius</taxon>
    </lineage>
</organism>
<evidence type="ECO:0000313" key="4">
    <source>
        <dbReference type="WBParaSite" id="EVEC_0001143401-mRNA-1"/>
    </source>
</evidence>
<gene>
    <name evidence="2" type="ORF">EVEC_LOCUS10742</name>
</gene>
<name>A0A0N4VKP6_ENTVE</name>
<evidence type="ECO:0000313" key="3">
    <source>
        <dbReference type="Proteomes" id="UP000274131"/>
    </source>
</evidence>
<feature type="signal peptide" evidence="1">
    <location>
        <begin position="1"/>
        <end position="19"/>
    </location>
</feature>
<sequence>MLRGLFLLIISALLVAGHAMIRNGIAKTKLIEEYPRDYMDLVKQGTLMSIFKRENPEKYYCGCQGCYHPLAQVCAYCCALNL</sequence>
<evidence type="ECO:0000256" key="1">
    <source>
        <dbReference type="SAM" id="SignalP"/>
    </source>
</evidence>
<feature type="chain" id="PRO_5043123015" evidence="1">
    <location>
        <begin position="20"/>
        <end position="82"/>
    </location>
</feature>
<dbReference type="EMBL" id="UXUI01011148">
    <property type="protein sequence ID" value="VDD95991.1"/>
    <property type="molecule type" value="Genomic_DNA"/>
</dbReference>
<keyword evidence="1" id="KW-0732">Signal</keyword>
<proteinExistence type="predicted"/>
<accession>A0A0N4VKP6</accession>
<reference evidence="2 3" key="2">
    <citation type="submission" date="2018-10" db="EMBL/GenBank/DDBJ databases">
        <authorList>
            <consortium name="Pathogen Informatics"/>
        </authorList>
    </citation>
    <scope>NUCLEOTIDE SEQUENCE [LARGE SCALE GENOMIC DNA]</scope>
</reference>
<evidence type="ECO:0000313" key="2">
    <source>
        <dbReference type="EMBL" id="VDD95991.1"/>
    </source>
</evidence>
<dbReference type="WBParaSite" id="EVEC_0001143401-mRNA-1">
    <property type="protein sequence ID" value="EVEC_0001143401-mRNA-1"/>
    <property type="gene ID" value="EVEC_0001143401"/>
</dbReference>